<evidence type="ECO:0000256" key="2">
    <source>
        <dbReference type="ARBA" id="ARBA00012146"/>
    </source>
</evidence>
<dbReference type="EMBL" id="MEVD01000021">
    <property type="protein sequence ID" value="OGC52797.1"/>
    <property type="molecule type" value="Genomic_DNA"/>
</dbReference>
<evidence type="ECO:0000256" key="6">
    <source>
        <dbReference type="ARBA" id="ARBA00032535"/>
    </source>
</evidence>
<dbReference type="PANTHER" id="PTHR12112">
    <property type="entry name" value="BNIP - RELATED"/>
    <property type="match status" value="1"/>
</dbReference>
<dbReference type="GO" id="GO:0046872">
    <property type="term" value="F:metal ion binding"/>
    <property type="evidence" value="ECO:0007669"/>
    <property type="project" value="UniProtKB-KW"/>
</dbReference>
<comment type="cofactor">
    <cofactor evidence="1">
        <name>Mn(2+)</name>
        <dbReference type="ChEBI" id="CHEBI:29035"/>
    </cofactor>
</comment>
<name>A0A1F4V6H1_UNCKA</name>
<dbReference type="InterPro" id="IPR038763">
    <property type="entry name" value="DHH_sf"/>
</dbReference>
<dbReference type="Proteomes" id="UP000178127">
    <property type="component" value="Unassembled WGS sequence"/>
</dbReference>
<evidence type="ECO:0000313" key="9">
    <source>
        <dbReference type="EMBL" id="OGC52797.1"/>
    </source>
</evidence>
<evidence type="ECO:0000259" key="8">
    <source>
        <dbReference type="SMART" id="SM01131"/>
    </source>
</evidence>
<keyword evidence="4" id="KW-0378">Hydrolase</keyword>
<sequence>MKIYVIGHKPSDLDSVASAVEYTEFLQRSNKYKDSELVAAVAGPPNKETQFVFQKFNVDLPVNIDDVTIGPDDHFILVDHNEFDQRSEKVDNEKILGIVDHHKMKVDFKRAIKIDLRPLGSTSTIIYEEFESAGIKPTNKTLALILSSILSDCVGLKSSLTTGLDSEIANKIAKELYIDLEKLTFEIFKAKSDIEGLSPEQIVKKDFKIFDFGGKKVFIGQAETVESEALLNQKDVLINALKEVKSKEDVQYGFLFITDILKINSQALYTNEDEKKVLEQAFTTQGHDRIADVGPRMSRKKDLAPEIEKIITSK</sequence>
<keyword evidence="3" id="KW-0479">Metal-binding</keyword>
<dbReference type="STRING" id="1802620.A3D91_02055"/>
<keyword evidence="5" id="KW-0464">Manganese</keyword>
<dbReference type="EC" id="3.6.1.1" evidence="2"/>
<dbReference type="SUPFAM" id="SSF64182">
    <property type="entry name" value="DHH phosphoesterases"/>
    <property type="match status" value="1"/>
</dbReference>
<proteinExistence type="predicted"/>
<dbReference type="Pfam" id="PF01368">
    <property type="entry name" value="DHH"/>
    <property type="match status" value="1"/>
</dbReference>
<dbReference type="GO" id="GO:0004427">
    <property type="term" value="F:inorganic diphosphate phosphatase activity"/>
    <property type="evidence" value="ECO:0007669"/>
    <property type="project" value="UniProtKB-EC"/>
</dbReference>
<evidence type="ECO:0000256" key="4">
    <source>
        <dbReference type="ARBA" id="ARBA00022801"/>
    </source>
</evidence>
<feature type="domain" description="DHHA2" evidence="8">
    <location>
        <begin position="186"/>
        <end position="311"/>
    </location>
</feature>
<dbReference type="InterPro" id="IPR001667">
    <property type="entry name" value="DDH_dom"/>
</dbReference>
<evidence type="ECO:0000256" key="7">
    <source>
        <dbReference type="ARBA" id="ARBA00047820"/>
    </source>
</evidence>
<dbReference type="SMART" id="SM01131">
    <property type="entry name" value="DHHA2"/>
    <property type="match status" value="1"/>
</dbReference>
<dbReference type="InterPro" id="IPR004097">
    <property type="entry name" value="DHHA2"/>
</dbReference>
<dbReference type="AlphaFoldDB" id="A0A1F4V6H1"/>
<dbReference type="Gene3D" id="3.90.1640.10">
    <property type="entry name" value="inorganic pyrophosphatase (n-terminal core)"/>
    <property type="match status" value="1"/>
</dbReference>
<evidence type="ECO:0000256" key="1">
    <source>
        <dbReference type="ARBA" id="ARBA00001936"/>
    </source>
</evidence>
<dbReference type="PANTHER" id="PTHR12112:SF22">
    <property type="entry name" value="MANGANESE-DEPENDENT INORGANIC PYROPHOSPHATASE-RELATED"/>
    <property type="match status" value="1"/>
</dbReference>
<evidence type="ECO:0000256" key="3">
    <source>
        <dbReference type="ARBA" id="ARBA00022723"/>
    </source>
</evidence>
<dbReference type="InterPro" id="IPR038222">
    <property type="entry name" value="DHHA2_dom_sf"/>
</dbReference>
<evidence type="ECO:0000313" key="10">
    <source>
        <dbReference type="Proteomes" id="UP000178127"/>
    </source>
</evidence>
<comment type="catalytic activity">
    <reaction evidence="7">
        <text>diphosphate + H2O = 2 phosphate + H(+)</text>
        <dbReference type="Rhea" id="RHEA:24576"/>
        <dbReference type="ChEBI" id="CHEBI:15377"/>
        <dbReference type="ChEBI" id="CHEBI:15378"/>
        <dbReference type="ChEBI" id="CHEBI:33019"/>
        <dbReference type="ChEBI" id="CHEBI:43474"/>
        <dbReference type="EC" id="3.6.1.1"/>
    </reaction>
</comment>
<reference evidence="9 10" key="1">
    <citation type="journal article" date="2016" name="Nat. Commun.">
        <title>Thousands of microbial genomes shed light on interconnected biogeochemical processes in an aquifer system.</title>
        <authorList>
            <person name="Anantharaman K."/>
            <person name="Brown C.T."/>
            <person name="Hug L.A."/>
            <person name="Sharon I."/>
            <person name="Castelle C.J."/>
            <person name="Probst A.J."/>
            <person name="Thomas B.C."/>
            <person name="Singh A."/>
            <person name="Wilkins M.J."/>
            <person name="Karaoz U."/>
            <person name="Brodie E.L."/>
            <person name="Williams K.H."/>
            <person name="Hubbard S.S."/>
            <person name="Banfield J.F."/>
        </authorList>
    </citation>
    <scope>NUCLEOTIDE SEQUENCE [LARGE SCALE GENOMIC DNA]</scope>
</reference>
<dbReference type="GO" id="GO:0005737">
    <property type="term" value="C:cytoplasm"/>
    <property type="evidence" value="ECO:0007669"/>
    <property type="project" value="InterPro"/>
</dbReference>
<evidence type="ECO:0000256" key="5">
    <source>
        <dbReference type="ARBA" id="ARBA00023211"/>
    </source>
</evidence>
<comment type="caution">
    <text evidence="9">The sequence shown here is derived from an EMBL/GenBank/DDBJ whole genome shotgun (WGS) entry which is preliminary data.</text>
</comment>
<dbReference type="Gene3D" id="3.10.310.20">
    <property type="entry name" value="DHHA2 domain"/>
    <property type="match status" value="1"/>
</dbReference>
<dbReference type="Pfam" id="PF02833">
    <property type="entry name" value="DHHA2"/>
    <property type="match status" value="1"/>
</dbReference>
<organism evidence="9 10">
    <name type="scientific">candidate division WWE3 bacterium RIFCSPHIGHO2_02_FULL_38_14</name>
    <dbReference type="NCBI Taxonomy" id="1802620"/>
    <lineage>
        <taxon>Bacteria</taxon>
        <taxon>Katanobacteria</taxon>
    </lineage>
</organism>
<accession>A0A1F4V6H1</accession>
<gene>
    <name evidence="9" type="ORF">A3D91_02055</name>
</gene>
<protein>
    <recommendedName>
        <fullName evidence="2">inorganic diphosphatase</fullName>
        <ecNumber evidence="2">3.6.1.1</ecNumber>
    </recommendedName>
    <alternativeName>
        <fullName evidence="6">Pyrophosphate phospho-hydrolase</fullName>
    </alternativeName>
</protein>